<evidence type="ECO:0000256" key="2">
    <source>
        <dbReference type="ARBA" id="ARBA00023125"/>
    </source>
</evidence>
<evidence type="ECO:0000313" key="7">
    <source>
        <dbReference type="EMBL" id="SEK25115.1"/>
    </source>
</evidence>
<dbReference type="InterPro" id="IPR050204">
    <property type="entry name" value="AraC_XylS_family_regulators"/>
</dbReference>
<dbReference type="EMBL" id="FOAS01000001">
    <property type="protein sequence ID" value="SEK25115.1"/>
    <property type="molecule type" value="Genomic_DNA"/>
</dbReference>
<dbReference type="GO" id="GO:0043565">
    <property type="term" value="F:sequence-specific DNA binding"/>
    <property type="evidence" value="ECO:0007669"/>
    <property type="project" value="InterPro"/>
</dbReference>
<sequence length="270" mass="29702">MNLPPPAVQLALPAAPLRPYISHYWLGLDNRDDTFAISPDGAVDVVLVIGPGDYRLRAFGTTTHCTEVPLERAQHYLGIRFRAGQSRHFLAAKALELTNTVQPADDAFAVNFNWLAADLPAATLFAQLDSTLVHYLLRHPAVPSRLDAVVRYVEQTPGPLTVSELAALYCKSRRQFERAFRDTVGLSPKLFAAILRFRRAAALLVGSPLPIAQIAARLGYVDQSHLSHDCVRFAGLPPARARTDAAFLQDPSYRAPHPSDSTYLDEGVLR</sequence>
<name>A0A1H7FP13_9GAMM</name>
<dbReference type="STRING" id="1429083.GCA_001885685_02342"/>
<feature type="region of interest" description="Disordered" evidence="5">
    <location>
        <begin position="250"/>
        <end position="270"/>
    </location>
</feature>
<comment type="function">
    <text evidence="4">Regulatory protein of the TOL plasmid xyl operons. XylS activates the xylXYZLTEGFJQKIH operon required for the degradation of toluene, m-xylene and p-xylene.</text>
</comment>
<dbReference type="InterPro" id="IPR046532">
    <property type="entry name" value="DUF6597"/>
</dbReference>
<reference evidence="7 8" key="1">
    <citation type="submission" date="2016-10" db="EMBL/GenBank/DDBJ databases">
        <authorList>
            <person name="de Groot N.N."/>
        </authorList>
    </citation>
    <scope>NUCLEOTIDE SEQUENCE [LARGE SCALE GENOMIC DNA]</scope>
    <source>
        <strain evidence="7 8">JCM 19513</strain>
    </source>
</reference>
<evidence type="ECO:0000313" key="8">
    <source>
        <dbReference type="Proteomes" id="UP000185766"/>
    </source>
</evidence>
<protein>
    <submittedName>
        <fullName evidence="7">Helix-turn-helix domain-containing protein</fullName>
    </submittedName>
</protein>
<dbReference type="GO" id="GO:0003700">
    <property type="term" value="F:DNA-binding transcription factor activity"/>
    <property type="evidence" value="ECO:0007669"/>
    <property type="project" value="InterPro"/>
</dbReference>
<dbReference type="SMART" id="SM00342">
    <property type="entry name" value="HTH_ARAC"/>
    <property type="match status" value="1"/>
</dbReference>
<keyword evidence="3" id="KW-0804">Transcription</keyword>
<dbReference type="PANTHER" id="PTHR46796">
    <property type="entry name" value="HTH-TYPE TRANSCRIPTIONAL ACTIVATOR RHAS-RELATED"/>
    <property type="match status" value="1"/>
</dbReference>
<evidence type="ECO:0000256" key="3">
    <source>
        <dbReference type="ARBA" id="ARBA00023163"/>
    </source>
</evidence>
<proteinExistence type="predicted"/>
<dbReference type="SUPFAM" id="SSF46689">
    <property type="entry name" value="Homeodomain-like"/>
    <property type="match status" value="2"/>
</dbReference>
<gene>
    <name evidence="7" type="ORF">SAMN05216214_101219</name>
</gene>
<keyword evidence="2" id="KW-0238">DNA-binding</keyword>
<dbReference type="Gene3D" id="1.10.10.60">
    <property type="entry name" value="Homeodomain-like"/>
    <property type="match status" value="1"/>
</dbReference>
<evidence type="ECO:0000256" key="1">
    <source>
        <dbReference type="ARBA" id="ARBA00023015"/>
    </source>
</evidence>
<dbReference type="Pfam" id="PF20240">
    <property type="entry name" value="DUF6597"/>
    <property type="match status" value="1"/>
</dbReference>
<organism evidence="7 8">
    <name type="scientific">Atopomonas hussainii</name>
    <dbReference type="NCBI Taxonomy" id="1429083"/>
    <lineage>
        <taxon>Bacteria</taxon>
        <taxon>Pseudomonadati</taxon>
        <taxon>Pseudomonadota</taxon>
        <taxon>Gammaproteobacteria</taxon>
        <taxon>Pseudomonadales</taxon>
        <taxon>Pseudomonadaceae</taxon>
        <taxon>Atopomonas</taxon>
    </lineage>
</organism>
<evidence type="ECO:0000256" key="4">
    <source>
        <dbReference type="ARBA" id="ARBA00037345"/>
    </source>
</evidence>
<evidence type="ECO:0000256" key="5">
    <source>
        <dbReference type="SAM" id="MobiDB-lite"/>
    </source>
</evidence>
<keyword evidence="8" id="KW-1185">Reference proteome</keyword>
<dbReference type="Pfam" id="PF12833">
    <property type="entry name" value="HTH_18"/>
    <property type="match status" value="1"/>
</dbReference>
<evidence type="ECO:0000259" key="6">
    <source>
        <dbReference type="PROSITE" id="PS01124"/>
    </source>
</evidence>
<dbReference type="Proteomes" id="UP000185766">
    <property type="component" value="Unassembled WGS sequence"/>
</dbReference>
<dbReference type="PANTHER" id="PTHR46796:SF13">
    <property type="entry name" value="HTH-TYPE TRANSCRIPTIONAL ACTIVATOR RHAS"/>
    <property type="match status" value="1"/>
</dbReference>
<accession>A0A1H7FP13</accession>
<dbReference type="InterPro" id="IPR018060">
    <property type="entry name" value="HTH_AraC"/>
</dbReference>
<feature type="domain" description="HTH araC/xylS-type" evidence="6">
    <location>
        <begin position="147"/>
        <end position="244"/>
    </location>
</feature>
<dbReference type="InterPro" id="IPR009057">
    <property type="entry name" value="Homeodomain-like_sf"/>
</dbReference>
<keyword evidence="1" id="KW-0805">Transcription regulation</keyword>
<dbReference type="RefSeq" id="WP_074864244.1">
    <property type="nucleotide sequence ID" value="NZ_FOAS01000001.1"/>
</dbReference>
<dbReference type="PROSITE" id="PS01124">
    <property type="entry name" value="HTH_ARAC_FAMILY_2"/>
    <property type="match status" value="1"/>
</dbReference>
<dbReference type="AlphaFoldDB" id="A0A1H7FP13"/>